<evidence type="ECO:0000256" key="1">
    <source>
        <dbReference type="SAM" id="MobiDB-lite"/>
    </source>
</evidence>
<sequence>MPELTAGTHYGGLKESGGEPVPKASITIAAVLDIFIERNPPVYISGSINGRRTSGDWDFELSIRNVVKISHCSAASQESKGNAVNSL</sequence>
<proteinExistence type="predicted"/>
<keyword evidence="3" id="KW-1185">Reference proteome</keyword>
<feature type="region of interest" description="Disordered" evidence="1">
    <location>
        <begin position="1"/>
        <end position="21"/>
    </location>
</feature>
<gene>
    <name evidence="2" type="ORF">Y1Q_0013232</name>
</gene>
<comment type="caution">
    <text evidence="2">The sequence shown here is derived from an EMBL/GenBank/DDBJ whole genome shotgun (WGS) entry which is preliminary data.</text>
</comment>
<reference evidence="2 3" key="1">
    <citation type="journal article" date="2012" name="Genome Biol.">
        <title>Sequencing three crocodilian genomes to illuminate the evolution of archosaurs and amniotes.</title>
        <authorList>
            <person name="St John J.A."/>
            <person name="Braun E.L."/>
            <person name="Isberg S.R."/>
            <person name="Miles L.G."/>
            <person name="Chong A.Y."/>
            <person name="Gongora J."/>
            <person name="Dalzell P."/>
            <person name="Moran C."/>
            <person name="Bed'hom B."/>
            <person name="Abzhanov A."/>
            <person name="Burgess S.C."/>
            <person name="Cooksey A.M."/>
            <person name="Castoe T.A."/>
            <person name="Crawford N.G."/>
            <person name="Densmore L.D."/>
            <person name="Drew J.C."/>
            <person name="Edwards S.V."/>
            <person name="Faircloth B.C."/>
            <person name="Fujita M.K."/>
            <person name="Greenwold M.J."/>
            <person name="Hoffmann F.G."/>
            <person name="Howard J.M."/>
            <person name="Iguchi T."/>
            <person name="Janes D.E."/>
            <person name="Khan S.Y."/>
            <person name="Kohno S."/>
            <person name="de Koning A.J."/>
            <person name="Lance S.L."/>
            <person name="McCarthy F.M."/>
            <person name="McCormack J.E."/>
            <person name="Merchant M.E."/>
            <person name="Peterson D.G."/>
            <person name="Pollock D.D."/>
            <person name="Pourmand N."/>
            <person name="Raney B.J."/>
            <person name="Roessler K.A."/>
            <person name="Sanford J.R."/>
            <person name="Sawyer R.H."/>
            <person name="Schmidt C.J."/>
            <person name="Triplett E.W."/>
            <person name="Tuberville T.D."/>
            <person name="Venegas-Anaya M."/>
            <person name="Howard J.T."/>
            <person name="Jarvis E.D."/>
            <person name="Guillette L.J.Jr."/>
            <person name="Glenn T.C."/>
            <person name="Green R.E."/>
            <person name="Ray D.A."/>
        </authorList>
    </citation>
    <scope>NUCLEOTIDE SEQUENCE [LARGE SCALE GENOMIC DNA]</scope>
    <source>
        <strain evidence="2">KSC_2009_1</strain>
    </source>
</reference>
<evidence type="ECO:0000313" key="2">
    <source>
        <dbReference type="EMBL" id="KYO40417.1"/>
    </source>
</evidence>
<dbReference type="Proteomes" id="UP000050525">
    <property type="component" value="Unassembled WGS sequence"/>
</dbReference>
<evidence type="ECO:0000313" key="3">
    <source>
        <dbReference type="Proteomes" id="UP000050525"/>
    </source>
</evidence>
<accession>A0A151NU50</accession>
<dbReference type="EMBL" id="AKHW03001930">
    <property type="protein sequence ID" value="KYO40417.1"/>
    <property type="molecule type" value="Genomic_DNA"/>
</dbReference>
<organism evidence="2 3">
    <name type="scientific">Alligator mississippiensis</name>
    <name type="common">American alligator</name>
    <dbReference type="NCBI Taxonomy" id="8496"/>
    <lineage>
        <taxon>Eukaryota</taxon>
        <taxon>Metazoa</taxon>
        <taxon>Chordata</taxon>
        <taxon>Craniata</taxon>
        <taxon>Vertebrata</taxon>
        <taxon>Euteleostomi</taxon>
        <taxon>Archelosauria</taxon>
        <taxon>Archosauria</taxon>
        <taxon>Crocodylia</taxon>
        <taxon>Alligatoridae</taxon>
        <taxon>Alligatorinae</taxon>
        <taxon>Alligator</taxon>
    </lineage>
</organism>
<dbReference type="AlphaFoldDB" id="A0A151NU50"/>
<name>A0A151NU50_ALLMI</name>
<protein>
    <submittedName>
        <fullName evidence="2">Uncharacterized protein</fullName>
    </submittedName>
</protein>